<keyword evidence="7" id="KW-1185">Reference proteome</keyword>
<protein>
    <recommendedName>
        <fullName evidence="5">Cytochrome c domain-containing protein</fullName>
    </recommendedName>
</protein>
<organism evidence="6 7">
    <name type="scientific">Nitratireductor aestuarii</name>
    <dbReference type="NCBI Taxonomy" id="1735103"/>
    <lineage>
        <taxon>Bacteria</taxon>
        <taxon>Pseudomonadati</taxon>
        <taxon>Pseudomonadota</taxon>
        <taxon>Alphaproteobacteria</taxon>
        <taxon>Hyphomicrobiales</taxon>
        <taxon>Phyllobacteriaceae</taxon>
        <taxon>Nitratireductor</taxon>
    </lineage>
</organism>
<dbReference type="PROSITE" id="PS51007">
    <property type="entry name" value="CYTC"/>
    <property type="match status" value="1"/>
</dbReference>
<dbReference type="Pfam" id="PF13442">
    <property type="entry name" value="Cytochrome_CBB3"/>
    <property type="match status" value="1"/>
</dbReference>
<evidence type="ECO:0000256" key="1">
    <source>
        <dbReference type="ARBA" id="ARBA00022617"/>
    </source>
</evidence>
<reference evidence="6" key="2">
    <citation type="submission" date="2020-09" db="EMBL/GenBank/DDBJ databases">
        <authorList>
            <person name="Sun Q."/>
            <person name="Zhou Y."/>
        </authorList>
    </citation>
    <scope>NUCLEOTIDE SEQUENCE</scope>
    <source>
        <strain evidence="6">CGMCC 1.15320</strain>
    </source>
</reference>
<evidence type="ECO:0000256" key="2">
    <source>
        <dbReference type="ARBA" id="ARBA00022723"/>
    </source>
</evidence>
<evidence type="ECO:0000259" key="5">
    <source>
        <dbReference type="PROSITE" id="PS51007"/>
    </source>
</evidence>
<keyword evidence="3 4" id="KW-0408">Iron</keyword>
<keyword evidence="2 4" id="KW-0479">Metal-binding</keyword>
<dbReference type="Gene3D" id="1.10.760.10">
    <property type="entry name" value="Cytochrome c-like domain"/>
    <property type="match status" value="1"/>
</dbReference>
<dbReference type="Proteomes" id="UP000636264">
    <property type="component" value="Unassembled WGS sequence"/>
</dbReference>
<dbReference type="InterPro" id="IPR009056">
    <property type="entry name" value="Cyt_c-like_dom"/>
</dbReference>
<dbReference type="GO" id="GO:0020037">
    <property type="term" value="F:heme binding"/>
    <property type="evidence" value="ECO:0007669"/>
    <property type="project" value="InterPro"/>
</dbReference>
<dbReference type="GO" id="GO:0009055">
    <property type="term" value="F:electron transfer activity"/>
    <property type="evidence" value="ECO:0007669"/>
    <property type="project" value="InterPro"/>
</dbReference>
<evidence type="ECO:0000313" key="7">
    <source>
        <dbReference type="Proteomes" id="UP000636264"/>
    </source>
</evidence>
<dbReference type="EMBL" id="BMIF01000016">
    <property type="protein sequence ID" value="GGA79615.1"/>
    <property type="molecule type" value="Genomic_DNA"/>
</dbReference>
<keyword evidence="1 4" id="KW-0349">Heme</keyword>
<comment type="caution">
    <text evidence="6">The sequence shown here is derived from an EMBL/GenBank/DDBJ whole genome shotgun (WGS) entry which is preliminary data.</text>
</comment>
<dbReference type="RefSeq" id="WP_188722625.1">
    <property type="nucleotide sequence ID" value="NZ_BMIF01000016.1"/>
</dbReference>
<dbReference type="InterPro" id="IPR036909">
    <property type="entry name" value="Cyt_c-like_dom_sf"/>
</dbReference>
<dbReference type="AlphaFoldDB" id="A0A916S1Y1"/>
<feature type="domain" description="Cytochrome c" evidence="5">
    <location>
        <begin position="44"/>
        <end position="124"/>
    </location>
</feature>
<dbReference type="GO" id="GO:0046872">
    <property type="term" value="F:metal ion binding"/>
    <property type="evidence" value="ECO:0007669"/>
    <property type="project" value="UniProtKB-KW"/>
</dbReference>
<reference evidence="6" key="1">
    <citation type="journal article" date="2014" name="Int. J. Syst. Evol. Microbiol.">
        <title>Complete genome sequence of Corynebacterium casei LMG S-19264T (=DSM 44701T), isolated from a smear-ripened cheese.</title>
        <authorList>
            <consortium name="US DOE Joint Genome Institute (JGI-PGF)"/>
            <person name="Walter F."/>
            <person name="Albersmeier A."/>
            <person name="Kalinowski J."/>
            <person name="Ruckert C."/>
        </authorList>
    </citation>
    <scope>NUCLEOTIDE SEQUENCE</scope>
    <source>
        <strain evidence="6">CGMCC 1.15320</strain>
    </source>
</reference>
<evidence type="ECO:0000256" key="3">
    <source>
        <dbReference type="ARBA" id="ARBA00023004"/>
    </source>
</evidence>
<gene>
    <name evidence="6" type="ORF">GCM10011385_37280</name>
</gene>
<accession>A0A916S1Y1</accession>
<sequence length="146" mass="15540">MAFAYFDRKGALRSVLAIALGSMTLMSGTAITVAQDAPAVFTSAQASRGAGLYRQNCLDCHGENLDDGEFGGAPLRGVAFKEKWFENSVGALVDFMHGTMPPDRPGRLSDQNYVDLAAYILSRNGIQPGAAELPTDPDALANMIIK</sequence>
<dbReference type="SUPFAM" id="SSF46626">
    <property type="entry name" value="Cytochrome c"/>
    <property type="match status" value="1"/>
</dbReference>
<evidence type="ECO:0000313" key="6">
    <source>
        <dbReference type="EMBL" id="GGA79615.1"/>
    </source>
</evidence>
<proteinExistence type="predicted"/>
<evidence type="ECO:0000256" key="4">
    <source>
        <dbReference type="PROSITE-ProRule" id="PRU00433"/>
    </source>
</evidence>
<name>A0A916S1Y1_9HYPH</name>